<accession>A0A8S5TBI2</accession>
<sequence>MYVKLSVDDSGVDKGLGRAKEKALSFGDVLKANVLSGAIMNGFQKLSGAVKNMSGQFIESAANVKAETSAFEQTFGTLGDEASAAIGRVANESGILQTRLNTLGSKIYAFARSSGGDTTESMSLMERALKAAADSAAYYDTSVEQATETLQSFLKGNFANDAALGLSATETTRNAAAMELFGQKYNDLSEIQKQETLLKMVEDSQRLSGAMGQAAREADGWENVLGNLKETWRQFQANAGAPFLESLIPIIQKITTAFQGWINSVDWDTFTANITGFVNTVLDNGDTIISVIAGIATGFVAWNVASIIQGVVGAIKAFQAANEGATIAQAALNLVMNANPIGIVITAVAALAASVIALWHTNDDFRNAVISAWEKIKDTISNAVASIKTFFTETIPNAGRTAVKWFQSIPDQMRDVGRNLLMGLWNGISDKVAWLKSKVSGVVDRIKSWFTGKNGFDEHSPSKWSNGVAKYVMQGMADGFENGLPSLMDSVGGVTDRIKNGLDFGTASIDYETSATGSLARAANRSNGDETRPIVIDFTAQLDGKTLVHKMVPIMRNEMRAAGAAII</sequence>
<keyword evidence="1" id="KW-1133">Transmembrane helix</keyword>
<keyword evidence="1" id="KW-0472">Membrane</keyword>
<evidence type="ECO:0000256" key="1">
    <source>
        <dbReference type="SAM" id="Phobius"/>
    </source>
</evidence>
<keyword evidence="1" id="KW-0812">Transmembrane</keyword>
<protein>
    <submittedName>
        <fullName evidence="2">Tail tape measure</fullName>
    </submittedName>
</protein>
<feature type="transmembrane region" description="Helical" evidence="1">
    <location>
        <begin position="341"/>
        <end position="359"/>
    </location>
</feature>
<dbReference type="EMBL" id="BK032793">
    <property type="protein sequence ID" value="DAF60677.1"/>
    <property type="molecule type" value="Genomic_DNA"/>
</dbReference>
<evidence type="ECO:0000313" key="2">
    <source>
        <dbReference type="EMBL" id="DAF60677.1"/>
    </source>
</evidence>
<name>A0A8S5TBI2_9CAUD</name>
<reference evidence="2" key="1">
    <citation type="journal article" date="2021" name="Proc. Natl. Acad. Sci. U.S.A.">
        <title>A Catalog of Tens of Thousands of Viruses from Human Metagenomes Reveals Hidden Associations with Chronic Diseases.</title>
        <authorList>
            <person name="Tisza M.J."/>
            <person name="Buck C.B."/>
        </authorList>
    </citation>
    <scope>NUCLEOTIDE SEQUENCE</scope>
    <source>
        <strain evidence="2">CtngK14</strain>
    </source>
</reference>
<proteinExistence type="predicted"/>
<organism evidence="2">
    <name type="scientific">Siphoviridae sp. ctngK14</name>
    <dbReference type="NCBI Taxonomy" id="2827940"/>
    <lineage>
        <taxon>Viruses</taxon>
        <taxon>Duplodnaviria</taxon>
        <taxon>Heunggongvirae</taxon>
        <taxon>Uroviricota</taxon>
        <taxon>Caudoviricetes</taxon>
    </lineage>
</organism>